<dbReference type="GeneID" id="84024915"/>
<feature type="transmembrane region" description="Helical" evidence="1">
    <location>
        <begin position="152"/>
        <end position="172"/>
    </location>
</feature>
<evidence type="ECO:0000313" key="3">
    <source>
        <dbReference type="Proteomes" id="UP001202031"/>
    </source>
</evidence>
<name>A0ABT0RBM4_9BACT</name>
<protein>
    <submittedName>
        <fullName evidence="2">Uncharacterized protein</fullName>
    </submittedName>
</protein>
<keyword evidence="1" id="KW-0812">Transmembrane</keyword>
<gene>
    <name evidence="2" type="ORF">M8N44_13610</name>
</gene>
<feature type="transmembrane region" description="Helical" evidence="1">
    <location>
        <begin position="68"/>
        <end position="87"/>
    </location>
</feature>
<reference evidence="2 3" key="1">
    <citation type="submission" date="2022-03" db="EMBL/GenBank/DDBJ databases">
        <title>Taxonomic description of new species and reclassification of some bacterial strains.</title>
        <authorList>
            <person name="Ndongo S."/>
        </authorList>
    </citation>
    <scope>NUCLEOTIDE SEQUENCE [LARGE SCALE GENOMIC DNA]</scope>
    <source>
        <strain evidence="2 3">Marseille-P6666</strain>
    </source>
</reference>
<accession>A0ABT0RBM4</accession>
<feature type="transmembrane region" description="Helical" evidence="1">
    <location>
        <begin position="124"/>
        <end position="140"/>
    </location>
</feature>
<keyword evidence="3" id="KW-1185">Reference proteome</keyword>
<dbReference type="Proteomes" id="UP001202031">
    <property type="component" value="Unassembled WGS sequence"/>
</dbReference>
<evidence type="ECO:0000313" key="2">
    <source>
        <dbReference type="EMBL" id="MCL6658343.1"/>
    </source>
</evidence>
<evidence type="ECO:0000256" key="1">
    <source>
        <dbReference type="SAM" id="Phobius"/>
    </source>
</evidence>
<dbReference type="RefSeq" id="WP_102728501.1">
    <property type="nucleotide sequence ID" value="NZ_CP072027.1"/>
</dbReference>
<organism evidence="2 3">
    <name type="scientific">Akkermansia massiliensis</name>
    <dbReference type="NCBI Taxonomy" id="2927224"/>
    <lineage>
        <taxon>Bacteria</taxon>
        <taxon>Pseudomonadati</taxon>
        <taxon>Verrucomicrobiota</taxon>
        <taxon>Verrucomicrobiia</taxon>
        <taxon>Verrucomicrobiales</taxon>
        <taxon>Akkermansiaceae</taxon>
        <taxon>Akkermansia</taxon>
    </lineage>
</organism>
<comment type="caution">
    <text evidence="2">The sequence shown here is derived from an EMBL/GenBank/DDBJ whole genome shotgun (WGS) entry which is preliminary data.</text>
</comment>
<sequence>MIAWTAGFAVLLIEGQQATAWAGVRLLIAAPTLAMWKMMGKAAVWFIVCIMAFLALFPWLYRYYEKRPFLWLLAASVLFAAFRSGTVMDYGRLYYQVSFRLWQFLLGMWCASWNMERWKSPWRWFWIGAGAAWLLASSAATHEGIGALSYSFPGYVVSSVIFALCIASLWSVRLPSLPAPS</sequence>
<feature type="transmembrane region" description="Helical" evidence="1">
    <location>
        <begin position="42"/>
        <end position="61"/>
    </location>
</feature>
<dbReference type="EMBL" id="JAMGSI010000003">
    <property type="protein sequence ID" value="MCL6658343.1"/>
    <property type="molecule type" value="Genomic_DNA"/>
</dbReference>
<proteinExistence type="predicted"/>
<keyword evidence="1" id="KW-1133">Transmembrane helix</keyword>
<keyword evidence="1" id="KW-0472">Membrane</keyword>